<evidence type="ECO:0000259" key="3">
    <source>
        <dbReference type="PROSITE" id="PS50158"/>
    </source>
</evidence>
<keyword evidence="1" id="KW-0863">Zinc-finger</keyword>
<evidence type="ECO:0000256" key="1">
    <source>
        <dbReference type="PROSITE-ProRule" id="PRU00047"/>
    </source>
</evidence>
<evidence type="ECO:0000313" key="4">
    <source>
        <dbReference type="EMBL" id="KAF2450587.1"/>
    </source>
</evidence>
<dbReference type="InterPro" id="IPR042509">
    <property type="entry name" value="ZCCHC3"/>
</dbReference>
<sequence length="134" mass="14271">MTGHRKVDCTSAPQPRQGGGDGQQCFNCYGYGHRKSECTNERVVKCRNCEELGHMSKECPKPTDWSKVQCNNCKEFGHSYKRCQAPPAEDTGSGGWGDSGADANSGAAATGNWEDNPAPAGGNSWGDAIVGDGW</sequence>
<dbReference type="OrthoDB" id="8026949at2759"/>
<dbReference type="GO" id="GO:0003723">
    <property type="term" value="F:RNA binding"/>
    <property type="evidence" value="ECO:0007669"/>
    <property type="project" value="InterPro"/>
</dbReference>
<dbReference type="InterPro" id="IPR036875">
    <property type="entry name" value="Znf_CCHC_sf"/>
</dbReference>
<dbReference type="SMART" id="SM00343">
    <property type="entry name" value="ZnF_C2HC"/>
    <property type="match status" value="3"/>
</dbReference>
<feature type="domain" description="CCHC-type" evidence="3">
    <location>
        <begin position="45"/>
        <end position="61"/>
    </location>
</feature>
<dbReference type="PANTHER" id="PTHR22639:SF3">
    <property type="entry name" value="ZINC FINGER CCHC DOMAIN-CONTAINING PROTEIN 3"/>
    <property type="match status" value="1"/>
</dbReference>
<organism evidence="4 5">
    <name type="scientific">Karstenula rhodostoma CBS 690.94</name>
    <dbReference type="NCBI Taxonomy" id="1392251"/>
    <lineage>
        <taxon>Eukaryota</taxon>
        <taxon>Fungi</taxon>
        <taxon>Dikarya</taxon>
        <taxon>Ascomycota</taxon>
        <taxon>Pezizomycotina</taxon>
        <taxon>Dothideomycetes</taxon>
        <taxon>Pleosporomycetidae</taxon>
        <taxon>Pleosporales</taxon>
        <taxon>Massarineae</taxon>
        <taxon>Didymosphaeriaceae</taxon>
        <taxon>Karstenula</taxon>
    </lineage>
</organism>
<dbReference type="SUPFAM" id="SSF57756">
    <property type="entry name" value="Retrovirus zinc finger-like domains"/>
    <property type="match status" value="1"/>
</dbReference>
<dbReference type="EMBL" id="MU001493">
    <property type="protein sequence ID" value="KAF2450587.1"/>
    <property type="molecule type" value="Genomic_DNA"/>
</dbReference>
<feature type="region of interest" description="Disordered" evidence="2">
    <location>
        <begin position="1"/>
        <end position="20"/>
    </location>
</feature>
<dbReference type="InterPro" id="IPR001878">
    <property type="entry name" value="Znf_CCHC"/>
</dbReference>
<keyword evidence="5" id="KW-1185">Reference proteome</keyword>
<dbReference type="Gene3D" id="4.10.60.10">
    <property type="entry name" value="Zinc finger, CCHC-type"/>
    <property type="match status" value="2"/>
</dbReference>
<comment type="caution">
    <text evidence="4">The sequence shown here is derived from an EMBL/GenBank/DDBJ whole genome shotgun (WGS) entry which is preliminary data.</text>
</comment>
<dbReference type="Proteomes" id="UP000799764">
    <property type="component" value="Unassembled WGS sequence"/>
</dbReference>
<name>A0A9P4PUQ7_9PLEO</name>
<keyword evidence="1" id="KW-0479">Metal-binding</keyword>
<feature type="region of interest" description="Disordered" evidence="2">
    <location>
        <begin position="82"/>
        <end position="134"/>
    </location>
</feature>
<dbReference type="AlphaFoldDB" id="A0A9P4PUQ7"/>
<evidence type="ECO:0000313" key="5">
    <source>
        <dbReference type="Proteomes" id="UP000799764"/>
    </source>
</evidence>
<dbReference type="Pfam" id="PF00098">
    <property type="entry name" value="zf-CCHC"/>
    <property type="match status" value="1"/>
</dbReference>
<feature type="compositionally biased region" description="Low complexity" evidence="2">
    <location>
        <begin position="99"/>
        <end position="112"/>
    </location>
</feature>
<reference evidence="4" key="1">
    <citation type="journal article" date="2020" name="Stud. Mycol.">
        <title>101 Dothideomycetes genomes: a test case for predicting lifestyles and emergence of pathogens.</title>
        <authorList>
            <person name="Haridas S."/>
            <person name="Albert R."/>
            <person name="Binder M."/>
            <person name="Bloem J."/>
            <person name="Labutti K."/>
            <person name="Salamov A."/>
            <person name="Andreopoulos B."/>
            <person name="Baker S."/>
            <person name="Barry K."/>
            <person name="Bills G."/>
            <person name="Bluhm B."/>
            <person name="Cannon C."/>
            <person name="Castanera R."/>
            <person name="Culley D."/>
            <person name="Daum C."/>
            <person name="Ezra D."/>
            <person name="Gonzalez J."/>
            <person name="Henrissat B."/>
            <person name="Kuo A."/>
            <person name="Liang C."/>
            <person name="Lipzen A."/>
            <person name="Lutzoni F."/>
            <person name="Magnuson J."/>
            <person name="Mondo S."/>
            <person name="Nolan M."/>
            <person name="Ohm R."/>
            <person name="Pangilinan J."/>
            <person name="Park H.-J."/>
            <person name="Ramirez L."/>
            <person name="Alfaro M."/>
            <person name="Sun H."/>
            <person name="Tritt A."/>
            <person name="Yoshinaga Y."/>
            <person name="Zwiers L.-H."/>
            <person name="Turgeon B."/>
            <person name="Goodwin S."/>
            <person name="Spatafora J."/>
            <person name="Crous P."/>
            <person name="Grigoriev I."/>
        </authorList>
    </citation>
    <scope>NUCLEOTIDE SEQUENCE</scope>
    <source>
        <strain evidence="4">CBS 690.94</strain>
    </source>
</reference>
<dbReference type="PANTHER" id="PTHR22639">
    <property type="entry name" value="GAG-RELATED PROTEIN"/>
    <property type="match status" value="1"/>
</dbReference>
<dbReference type="GO" id="GO:0008270">
    <property type="term" value="F:zinc ion binding"/>
    <property type="evidence" value="ECO:0007669"/>
    <property type="project" value="UniProtKB-KW"/>
</dbReference>
<proteinExistence type="predicted"/>
<dbReference type="PROSITE" id="PS50158">
    <property type="entry name" value="ZF_CCHC"/>
    <property type="match status" value="1"/>
</dbReference>
<gene>
    <name evidence="4" type="ORF">P171DRAFT_142482</name>
</gene>
<accession>A0A9P4PUQ7</accession>
<keyword evidence="1" id="KW-0862">Zinc</keyword>
<protein>
    <recommendedName>
        <fullName evidence="3">CCHC-type domain-containing protein</fullName>
    </recommendedName>
</protein>
<dbReference type="GO" id="GO:0003690">
    <property type="term" value="F:double-stranded DNA binding"/>
    <property type="evidence" value="ECO:0007669"/>
    <property type="project" value="InterPro"/>
</dbReference>
<evidence type="ECO:0000256" key="2">
    <source>
        <dbReference type="SAM" id="MobiDB-lite"/>
    </source>
</evidence>